<dbReference type="InterPro" id="IPR036259">
    <property type="entry name" value="MFS_trans_sf"/>
</dbReference>
<keyword evidence="5 6" id="KW-0472">Membrane</keyword>
<dbReference type="AlphaFoldDB" id="A0A385T029"/>
<dbReference type="EMBL" id="CP032382">
    <property type="protein sequence ID" value="AYB35715.1"/>
    <property type="molecule type" value="Genomic_DNA"/>
</dbReference>
<evidence type="ECO:0000313" key="8">
    <source>
        <dbReference type="Proteomes" id="UP000266183"/>
    </source>
</evidence>
<feature type="transmembrane region" description="Helical" evidence="6">
    <location>
        <begin position="334"/>
        <end position="355"/>
    </location>
</feature>
<organism evidence="7 8">
    <name type="scientific">Chryseolinea soli</name>
    <dbReference type="NCBI Taxonomy" id="2321403"/>
    <lineage>
        <taxon>Bacteria</taxon>
        <taxon>Pseudomonadati</taxon>
        <taxon>Bacteroidota</taxon>
        <taxon>Cytophagia</taxon>
        <taxon>Cytophagales</taxon>
        <taxon>Fulvivirgaceae</taxon>
        <taxon>Chryseolinea</taxon>
    </lineage>
</organism>
<dbReference type="Proteomes" id="UP000266183">
    <property type="component" value="Chromosome"/>
</dbReference>
<accession>A0A385T029</accession>
<name>A0A385T029_9BACT</name>
<feature type="transmembrane region" description="Helical" evidence="6">
    <location>
        <begin position="367"/>
        <end position="386"/>
    </location>
</feature>
<evidence type="ECO:0000256" key="1">
    <source>
        <dbReference type="ARBA" id="ARBA00004141"/>
    </source>
</evidence>
<keyword evidence="8" id="KW-1185">Reference proteome</keyword>
<dbReference type="PANTHER" id="PTHR19432:SF35">
    <property type="entry name" value="SOLUTE CARRIER FAMILY 45 MEMBER 3 ISOFORM X1"/>
    <property type="match status" value="1"/>
</dbReference>
<keyword evidence="2" id="KW-0813">Transport</keyword>
<dbReference type="RefSeq" id="WP_119758953.1">
    <property type="nucleotide sequence ID" value="NZ_CP032382.1"/>
</dbReference>
<dbReference type="PANTHER" id="PTHR19432">
    <property type="entry name" value="SUGAR TRANSPORTER"/>
    <property type="match status" value="1"/>
</dbReference>
<evidence type="ECO:0000313" key="7">
    <source>
        <dbReference type="EMBL" id="AYB35715.1"/>
    </source>
</evidence>
<reference evidence="8" key="1">
    <citation type="submission" date="2018-09" db="EMBL/GenBank/DDBJ databases">
        <title>Chryseolinea sp. KIS68-18 isolated from soil.</title>
        <authorList>
            <person name="Weon H.-Y."/>
            <person name="Kwon S.-W."/>
            <person name="Lee S.A."/>
        </authorList>
    </citation>
    <scope>NUCLEOTIDE SEQUENCE [LARGE SCALE GENOMIC DNA]</scope>
    <source>
        <strain evidence="8">KIS68-18</strain>
    </source>
</reference>
<gene>
    <name evidence="7" type="ORF">D4L85_26170</name>
</gene>
<keyword evidence="4 6" id="KW-1133">Transmembrane helix</keyword>
<feature type="transmembrane region" description="Helical" evidence="6">
    <location>
        <begin position="134"/>
        <end position="156"/>
    </location>
</feature>
<feature type="transmembrane region" description="Helical" evidence="6">
    <location>
        <begin position="398"/>
        <end position="420"/>
    </location>
</feature>
<comment type="subcellular location">
    <subcellularLocation>
        <location evidence="1">Membrane</location>
        <topology evidence="1">Multi-pass membrane protein</topology>
    </subcellularLocation>
</comment>
<evidence type="ECO:0000256" key="5">
    <source>
        <dbReference type="ARBA" id="ARBA00023136"/>
    </source>
</evidence>
<feature type="transmembrane region" description="Helical" evidence="6">
    <location>
        <begin position="234"/>
        <end position="256"/>
    </location>
</feature>
<dbReference type="GO" id="GO:0016020">
    <property type="term" value="C:membrane"/>
    <property type="evidence" value="ECO:0007669"/>
    <property type="project" value="UniProtKB-SubCell"/>
</dbReference>
<feature type="transmembrane region" description="Helical" evidence="6">
    <location>
        <begin position="92"/>
        <end position="113"/>
    </location>
</feature>
<dbReference type="GO" id="GO:0022857">
    <property type="term" value="F:transmembrane transporter activity"/>
    <property type="evidence" value="ECO:0007669"/>
    <property type="project" value="InterPro"/>
</dbReference>
<keyword evidence="3 6" id="KW-0812">Transmembrane</keyword>
<dbReference type="OrthoDB" id="7584869at2"/>
<dbReference type="SUPFAM" id="SSF103473">
    <property type="entry name" value="MFS general substrate transporter"/>
    <property type="match status" value="1"/>
</dbReference>
<proteinExistence type="predicted"/>
<feature type="transmembrane region" description="Helical" evidence="6">
    <location>
        <begin position="309"/>
        <end position="328"/>
    </location>
</feature>
<evidence type="ECO:0000256" key="6">
    <source>
        <dbReference type="SAM" id="Phobius"/>
    </source>
</evidence>
<dbReference type="Pfam" id="PF07690">
    <property type="entry name" value="MFS_1"/>
    <property type="match status" value="1"/>
</dbReference>
<dbReference type="InterPro" id="IPR011701">
    <property type="entry name" value="MFS"/>
</dbReference>
<feature type="transmembrane region" description="Helical" evidence="6">
    <location>
        <begin position="35"/>
        <end position="55"/>
    </location>
</feature>
<dbReference type="KEGG" id="chk:D4L85_26170"/>
<protein>
    <submittedName>
        <fullName evidence="7">MFS transporter</fullName>
    </submittedName>
</protein>
<feature type="transmembrane region" description="Helical" evidence="6">
    <location>
        <begin position="67"/>
        <end position="86"/>
    </location>
</feature>
<sequence length="429" mass="46463">MSFGFFGIQFGFALQNGNASRILGIFGAEVEHLSLFWLAAPLTGMIVQPIIGHYSDRTWTSLGRRRPYFLAGAILASSALIFMPNADWLVSLLPPLYVGAGILMIMDASFNVAMEPFRALVADLLPSDQRTLGFSIQTCLIGLGAVIGSFLPLIFAELIGVPKVAPAGEVPLNVTLSFYVGAFIFLVAIIWTVVTTREYPPSEDQKEDHKEQAHRGLSQIFHDFRAMPKTMKQLGLVQFFSWSALFTMWVFTTSAVSTHVYGVPLSDRSSVGAQTAGNWVSGLFGIYNGVSAVYAMLLPYVAFKLGRKLAYSLSLTAGGLGLISMYFISDPGVLVFSMVGVGIAWASILGMPYAILAGAVPSHKMGVYMGLFNFFITCPQIVTSLAGGPIVKYVFHSQPIYCIVMAGTLLLIAALCVRFVDDKDDPIKA</sequence>
<feature type="transmembrane region" description="Helical" evidence="6">
    <location>
        <begin position="276"/>
        <end position="297"/>
    </location>
</feature>
<evidence type="ECO:0000256" key="2">
    <source>
        <dbReference type="ARBA" id="ARBA00022448"/>
    </source>
</evidence>
<feature type="transmembrane region" description="Helical" evidence="6">
    <location>
        <begin position="176"/>
        <end position="194"/>
    </location>
</feature>
<dbReference type="Gene3D" id="1.20.1250.20">
    <property type="entry name" value="MFS general substrate transporter like domains"/>
    <property type="match status" value="1"/>
</dbReference>
<evidence type="ECO:0000256" key="4">
    <source>
        <dbReference type="ARBA" id="ARBA00022989"/>
    </source>
</evidence>
<evidence type="ECO:0000256" key="3">
    <source>
        <dbReference type="ARBA" id="ARBA00022692"/>
    </source>
</evidence>